<gene>
    <name evidence="3" type="ORF">QO012_002320</name>
</gene>
<organism evidence="3 4">
    <name type="scientific">Methylobacterium aerolatum</name>
    <dbReference type="NCBI Taxonomy" id="418708"/>
    <lineage>
        <taxon>Bacteria</taxon>
        <taxon>Pseudomonadati</taxon>
        <taxon>Pseudomonadota</taxon>
        <taxon>Alphaproteobacteria</taxon>
        <taxon>Hyphomicrobiales</taxon>
        <taxon>Methylobacteriaceae</taxon>
        <taxon>Methylobacterium</taxon>
    </lineage>
</organism>
<dbReference type="InterPro" id="IPR004291">
    <property type="entry name" value="Transposase_IS66_central"/>
</dbReference>
<dbReference type="InterPro" id="IPR039552">
    <property type="entry name" value="IS66_C"/>
</dbReference>
<dbReference type="PANTHER" id="PTHR33678">
    <property type="entry name" value="BLL1576 PROTEIN"/>
    <property type="match status" value="1"/>
</dbReference>
<dbReference type="PANTHER" id="PTHR33678:SF1">
    <property type="entry name" value="BLL1576 PROTEIN"/>
    <property type="match status" value="1"/>
</dbReference>
<comment type="caution">
    <text evidence="3">The sequence shown here is derived from an EMBL/GenBank/DDBJ whole genome shotgun (WGS) entry which is preliminary data.</text>
</comment>
<evidence type="ECO:0000313" key="4">
    <source>
        <dbReference type="Proteomes" id="UP001231124"/>
    </source>
</evidence>
<reference evidence="3 4" key="1">
    <citation type="submission" date="2023-07" db="EMBL/GenBank/DDBJ databases">
        <title>Genomic Encyclopedia of Type Strains, Phase IV (KMG-IV): sequencing the most valuable type-strain genomes for metagenomic binning, comparative biology and taxonomic classification.</title>
        <authorList>
            <person name="Goeker M."/>
        </authorList>
    </citation>
    <scope>NUCLEOTIDE SEQUENCE [LARGE SCALE GENOMIC DNA]</scope>
    <source>
        <strain evidence="3 4">DSM 19013</strain>
    </source>
</reference>
<keyword evidence="4" id="KW-1185">Reference proteome</keyword>
<dbReference type="Pfam" id="PF03050">
    <property type="entry name" value="DDE_Tnp_IS66"/>
    <property type="match status" value="1"/>
</dbReference>
<feature type="domain" description="Transposase IS66 central" evidence="1">
    <location>
        <begin position="42"/>
        <end position="166"/>
    </location>
</feature>
<feature type="domain" description="Transposase IS66 C-terminal" evidence="2">
    <location>
        <begin position="173"/>
        <end position="210"/>
    </location>
</feature>
<evidence type="ECO:0000259" key="1">
    <source>
        <dbReference type="Pfam" id="PF03050"/>
    </source>
</evidence>
<dbReference type="EMBL" id="JAUSVP010000005">
    <property type="protein sequence ID" value="MDQ0447820.1"/>
    <property type="molecule type" value="Genomic_DNA"/>
</dbReference>
<sequence length="222" mass="24472">MALRLPQPRAGRRLLRVRSAVRTRPQASPAARGGLLGACPTKFFELAEFRKAPIAIEAAARIDAIFATERAANGLAADERRAHRRTRSAALVAELEAWLRENRAKLSAKAPVAQAIDYMLKRWSAFILFLNDGRACLSNNAAERAIRPIAVGRRIWTFAGSDAGGHRAAALYTLIETAKLNGIDAQAWLADVLSRLPDHPARHLDDLLPWNWTQHQPRPIAA</sequence>
<evidence type="ECO:0000313" key="3">
    <source>
        <dbReference type="EMBL" id="MDQ0447820.1"/>
    </source>
</evidence>
<dbReference type="Pfam" id="PF13817">
    <property type="entry name" value="DDE_Tnp_IS66_C"/>
    <property type="match status" value="1"/>
</dbReference>
<name>A0ABU0I1M8_9HYPH</name>
<dbReference type="InterPro" id="IPR052344">
    <property type="entry name" value="Transposase-related"/>
</dbReference>
<protein>
    <recommendedName>
        <fullName evidence="5">Transposase</fullName>
    </recommendedName>
</protein>
<evidence type="ECO:0008006" key="5">
    <source>
        <dbReference type="Google" id="ProtNLM"/>
    </source>
</evidence>
<dbReference type="Proteomes" id="UP001231124">
    <property type="component" value="Unassembled WGS sequence"/>
</dbReference>
<evidence type="ECO:0000259" key="2">
    <source>
        <dbReference type="Pfam" id="PF13817"/>
    </source>
</evidence>
<accession>A0ABU0I1M8</accession>
<proteinExistence type="predicted"/>